<keyword evidence="1" id="KW-0805">Transcription regulation</keyword>
<comment type="similarity">
    <text evidence="1">Belongs to the Mediator complex subunit 18 family.</text>
</comment>
<dbReference type="Proteomes" id="UP001201980">
    <property type="component" value="Unassembled WGS sequence"/>
</dbReference>
<sequence length="283" mass="31929">MHELFIAASVEGRDFASACAVLQGLTGGTAKHELHRVLFYQGPHQPKGFKAPTGVGQWQASYQELHRSTLKQGFVVRASWDVSDTAAHFGPDTQAANLDATPATLLWTDMPDPTTQPILQRKMVEIPDQPNLTKVLANNDYSFKNEALEETYTYYRDTIEFSLTRWRTVPLAMDEAGNRLGSPQERLSAPFDEAYYHALDPTGRWQLFVRAYVSDTDPDGMKRMHEYMKKAHEELMDIKSELEGVFEFPAWDRKCWDSRIAVQVSNMPAPLPQVQSARGGGFS</sequence>
<dbReference type="GO" id="GO:0003712">
    <property type="term" value="F:transcription coregulator activity"/>
    <property type="evidence" value="ECO:0007669"/>
    <property type="project" value="InterPro"/>
</dbReference>
<name>A0AAD5WNP9_9PEZI</name>
<keyword evidence="1" id="KW-0539">Nucleus</keyword>
<reference evidence="2" key="1">
    <citation type="submission" date="2022-07" db="EMBL/GenBank/DDBJ databases">
        <title>Draft genome sequence of Zalerion maritima ATCC 34329, a (micro)plastics degrading marine fungus.</title>
        <authorList>
            <person name="Paco A."/>
            <person name="Goncalves M.F.M."/>
            <person name="Rocha-Santos T.A.P."/>
            <person name="Alves A."/>
        </authorList>
    </citation>
    <scope>NUCLEOTIDE SEQUENCE</scope>
    <source>
        <strain evidence="2">ATCC 34329</strain>
    </source>
</reference>
<dbReference type="EMBL" id="JAKWBI020000567">
    <property type="protein sequence ID" value="KAJ2893771.1"/>
    <property type="molecule type" value="Genomic_DNA"/>
</dbReference>
<gene>
    <name evidence="1" type="primary">MED18</name>
    <name evidence="2" type="ORF">MKZ38_008238</name>
</gene>
<dbReference type="GO" id="GO:0006357">
    <property type="term" value="P:regulation of transcription by RNA polymerase II"/>
    <property type="evidence" value="ECO:0007669"/>
    <property type="project" value="InterPro"/>
</dbReference>
<evidence type="ECO:0000256" key="1">
    <source>
        <dbReference type="RuleBase" id="RU364150"/>
    </source>
</evidence>
<evidence type="ECO:0000313" key="3">
    <source>
        <dbReference type="Proteomes" id="UP001201980"/>
    </source>
</evidence>
<keyword evidence="1" id="KW-0804">Transcription</keyword>
<protein>
    <recommendedName>
        <fullName evidence="1">Mediator of RNA polymerase II transcription subunit 18</fullName>
    </recommendedName>
    <alternativeName>
        <fullName evidence="1">Mediator complex subunit 18</fullName>
    </alternativeName>
</protein>
<comment type="subunit">
    <text evidence="1">Component of the Mediator complex.</text>
</comment>
<organism evidence="2 3">
    <name type="scientific">Zalerion maritima</name>
    <dbReference type="NCBI Taxonomy" id="339359"/>
    <lineage>
        <taxon>Eukaryota</taxon>
        <taxon>Fungi</taxon>
        <taxon>Dikarya</taxon>
        <taxon>Ascomycota</taxon>
        <taxon>Pezizomycotina</taxon>
        <taxon>Sordariomycetes</taxon>
        <taxon>Lulworthiomycetidae</taxon>
        <taxon>Lulworthiales</taxon>
        <taxon>Lulworthiaceae</taxon>
        <taxon>Zalerion</taxon>
    </lineage>
</organism>
<accession>A0AAD5WNP9</accession>
<dbReference type="Gene3D" id="2.40.320.10">
    <property type="entry name" value="Hypothetical Protein Pfu-838710-001"/>
    <property type="match status" value="1"/>
</dbReference>
<dbReference type="GO" id="GO:0016592">
    <property type="term" value="C:mediator complex"/>
    <property type="evidence" value="ECO:0007669"/>
    <property type="project" value="InterPro"/>
</dbReference>
<dbReference type="AlphaFoldDB" id="A0AAD5WNP9"/>
<dbReference type="Pfam" id="PF09637">
    <property type="entry name" value="Med18"/>
    <property type="match status" value="1"/>
</dbReference>
<keyword evidence="1" id="KW-0010">Activator</keyword>
<proteinExistence type="inferred from homology"/>
<evidence type="ECO:0000313" key="2">
    <source>
        <dbReference type="EMBL" id="KAJ2893771.1"/>
    </source>
</evidence>
<comment type="function">
    <text evidence="1">Component of the Mediator complex, a coactivator involved in the regulated transcription of nearly all RNA polymerase II-dependent genes. Mediator functions as a bridge to convey information from gene-specific regulatory proteins to the basal RNA polymerase II transcription machinery. Mediator is recruited to promoters by direct interactions with regulatory proteins and serves as a scaffold for the assembly of a functional preinitiation complex with RNA polymerase II and the general transcription factors.</text>
</comment>
<dbReference type="InterPro" id="IPR019095">
    <property type="entry name" value="Mediator_Med18"/>
</dbReference>
<comment type="subcellular location">
    <subcellularLocation>
        <location evidence="1">Nucleus</location>
    </subcellularLocation>
</comment>
<keyword evidence="3" id="KW-1185">Reference proteome</keyword>
<comment type="caution">
    <text evidence="2">The sequence shown here is derived from an EMBL/GenBank/DDBJ whole genome shotgun (WGS) entry which is preliminary data.</text>
</comment>